<reference evidence="2" key="1">
    <citation type="submission" date="2020-05" db="EMBL/GenBank/DDBJ databases">
        <authorList>
            <person name="Chiriac C."/>
            <person name="Salcher M."/>
            <person name="Ghai R."/>
            <person name="Kavagutti S V."/>
        </authorList>
    </citation>
    <scope>NUCLEOTIDE SEQUENCE</scope>
</reference>
<gene>
    <name evidence="2" type="ORF">UFOPK3376_01650</name>
</gene>
<dbReference type="Pfam" id="PF04305">
    <property type="entry name" value="DUF455"/>
    <property type="match status" value="1"/>
</dbReference>
<protein>
    <submittedName>
        <fullName evidence="2">Unannotated protein</fullName>
    </submittedName>
</protein>
<dbReference type="SUPFAM" id="SSF47240">
    <property type="entry name" value="Ferritin-like"/>
    <property type="match status" value="1"/>
</dbReference>
<proteinExistence type="predicted"/>
<dbReference type="InterPro" id="IPR009078">
    <property type="entry name" value="Ferritin-like_SF"/>
</dbReference>
<sequence>MRKFFPVEELARDERFNKITMRDRMGDPRTALNVSNDAPAKRPTNLRLTPDRSDASDGARSLMHGIFVGEIQALEGAGRTCWDFETGTEAPFALKLDMARQCWDEARHVEISVKLSDWMGGEIGQYAENTVLFEAACSTDPVLRLAGVNRALEGLAIDVFTTMKEFGDLAGDPYLEFCEDWMLADEVTHVKMGSDWLRKITEHDPDRRKKALEFQSVVDKLFSYGGTRSESQESPIGLARRFRELAGFTDDEVDDIAQLSMQALNERKSAVAQARADQMRDAAAQFATSAAAE</sequence>
<evidence type="ECO:0000256" key="1">
    <source>
        <dbReference type="SAM" id="MobiDB-lite"/>
    </source>
</evidence>
<organism evidence="2">
    <name type="scientific">freshwater metagenome</name>
    <dbReference type="NCBI Taxonomy" id="449393"/>
    <lineage>
        <taxon>unclassified sequences</taxon>
        <taxon>metagenomes</taxon>
        <taxon>ecological metagenomes</taxon>
    </lineage>
</organism>
<dbReference type="AlphaFoldDB" id="A0A6J7EKI0"/>
<name>A0A6J7EKI0_9ZZZZ</name>
<evidence type="ECO:0000313" key="2">
    <source>
        <dbReference type="EMBL" id="CAB4882218.1"/>
    </source>
</evidence>
<feature type="region of interest" description="Disordered" evidence="1">
    <location>
        <begin position="27"/>
        <end position="57"/>
    </location>
</feature>
<dbReference type="CDD" id="cd00657">
    <property type="entry name" value="Ferritin_like"/>
    <property type="match status" value="1"/>
</dbReference>
<dbReference type="InterPro" id="IPR007402">
    <property type="entry name" value="DUF455"/>
</dbReference>
<accession>A0A6J7EKI0</accession>
<dbReference type="EMBL" id="CAFBLP010000039">
    <property type="protein sequence ID" value="CAB4882218.1"/>
    <property type="molecule type" value="Genomic_DNA"/>
</dbReference>